<accession>A0ABV7F320</accession>
<dbReference type="Proteomes" id="UP001595530">
    <property type="component" value="Unassembled WGS sequence"/>
</dbReference>
<dbReference type="RefSeq" id="WP_390332010.1">
    <property type="nucleotide sequence ID" value="NZ_JBHRTP010000052.1"/>
</dbReference>
<keyword evidence="2" id="KW-1185">Reference proteome</keyword>
<name>A0ABV7F320_9BURK</name>
<gene>
    <name evidence="1" type="ORF">ACFOFO_16065</name>
</gene>
<proteinExistence type="predicted"/>
<evidence type="ECO:0000313" key="2">
    <source>
        <dbReference type="Proteomes" id="UP001595530"/>
    </source>
</evidence>
<sequence length="220" mass="23319">MMLGNFNYVGGATYSVTSAQALANPYNAYMNLQKDFWSANTPSVVLGNAPLSVLLNTVTDSHFNTRDRMGRTLAFMARNLADGWVSPAAATITNEHAIAVNEQIALLLETEPVTGDVQASIVANPGVTGYAYFMNTISSPMCDATSTVTAKALDKSCTGTFTMANTPVNRLTGTATRSANLFDVSTWRATTNAVTANFWSYSIDVSHGALNSTGNGGSIY</sequence>
<protein>
    <submittedName>
        <fullName evidence="1">Uncharacterized protein</fullName>
    </submittedName>
</protein>
<dbReference type="EMBL" id="JBHRTP010000052">
    <property type="protein sequence ID" value="MFC3109458.1"/>
    <property type="molecule type" value="Genomic_DNA"/>
</dbReference>
<dbReference type="InterPro" id="IPR029062">
    <property type="entry name" value="Class_I_gatase-like"/>
</dbReference>
<evidence type="ECO:0000313" key="1">
    <source>
        <dbReference type="EMBL" id="MFC3109458.1"/>
    </source>
</evidence>
<organism evidence="1 2">
    <name type="scientific">Undibacterium arcticum</name>
    <dbReference type="NCBI Taxonomy" id="1762892"/>
    <lineage>
        <taxon>Bacteria</taxon>
        <taxon>Pseudomonadati</taxon>
        <taxon>Pseudomonadota</taxon>
        <taxon>Betaproteobacteria</taxon>
        <taxon>Burkholderiales</taxon>
        <taxon>Oxalobacteraceae</taxon>
        <taxon>Undibacterium</taxon>
    </lineage>
</organism>
<reference evidence="2" key="1">
    <citation type="journal article" date="2019" name="Int. J. Syst. Evol. Microbiol.">
        <title>The Global Catalogue of Microorganisms (GCM) 10K type strain sequencing project: providing services to taxonomists for standard genome sequencing and annotation.</title>
        <authorList>
            <consortium name="The Broad Institute Genomics Platform"/>
            <consortium name="The Broad Institute Genome Sequencing Center for Infectious Disease"/>
            <person name="Wu L."/>
            <person name="Ma J."/>
        </authorList>
    </citation>
    <scope>NUCLEOTIDE SEQUENCE [LARGE SCALE GENOMIC DNA]</scope>
    <source>
        <strain evidence="2">KCTC 42986</strain>
    </source>
</reference>
<comment type="caution">
    <text evidence="1">The sequence shown here is derived from an EMBL/GenBank/DDBJ whole genome shotgun (WGS) entry which is preliminary data.</text>
</comment>
<dbReference type="Gene3D" id="3.40.50.880">
    <property type="match status" value="1"/>
</dbReference>